<proteinExistence type="predicted"/>
<dbReference type="CDD" id="cd00093">
    <property type="entry name" value="HTH_XRE"/>
    <property type="match status" value="1"/>
</dbReference>
<feature type="compositionally biased region" description="Basic residues" evidence="1">
    <location>
        <begin position="103"/>
        <end position="117"/>
    </location>
</feature>
<reference evidence="2 3" key="1">
    <citation type="submission" date="2019-03" db="EMBL/GenBank/DDBJ databases">
        <title>Diversity of the mouse oral microbiome.</title>
        <authorList>
            <person name="Joseph S."/>
            <person name="Aduse-Opoku J."/>
            <person name="Curtis M."/>
            <person name="Wade W."/>
            <person name="Hashim A."/>
        </authorList>
    </citation>
    <scope>NUCLEOTIDE SEQUENCE [LARGE SCALE GENOMIC DNA]</scope>
    <source>
        <strain evidence="2 3">P1012</strain>
    </source>
</reference>
<evidence type="ECO:0000256" key="1">
    <source>
        <dbReference type="SAM" id="MobiDB-lite"/>
    </source>
</evidence>
<keyword evidence="3" id="KW-1185">Reference proteome</keyword>
<organism evidence="2 3">
    <name type="scientific">Microbacterium paludicola</name>
    <dbReference type="NCBI Taxonomy" id="300019"/>
    <lineage>
        <taxon>Bacteria</taxon>
        <taxon>Bacillati</taxon>
        <taxon>Actinomycetota</taxon>
        <taxon>Actinomycetes</taxon>
        <taxon>Micrococcales</taxon>
        <taxon>Microbacteriaceae</taxon>
        <taxon>Microbacterium</taxon>
    </lineage>
</organism>
<evidence type="ECO:0008006" key="4">
    <source>
        <dbReference type="Google" id="ProtNLM"/>
    </source>
</evidence>
<name>A0A4Y9FLV8_9MICO</name>
<evidence type="ECO:0000313" key="2">
    <source>
        <dbReference type="EMBL" id="TFU29832.1"/>
    </source>
</evidence>
<comment type="caution">
    <text evidence="2">The sequence shown here is derived from an EMBL/GenBank/DDBJ whole genome shotgun (WGS) entry which is preliminary data.</text>
</comment>
<feature type="region of interest" description="Disordered" evidence="1">
    <location>
        <begin position="83"/>
        <end position="146"/>
    </location>
</feature>
<sequence>MDEDAQTRKTKAERAILEGLTGAAPTSRDDVAGMLQVLYGTTRTRRGDDGQLREVRAVDTREAARGFGVSQRTIQRWLKGASNPRREHKDKLVTRTRQAASTKRGRQRLANRARRNAPGRPIRVQIRSHQGPTGDPTYKRDRSTRADLSPEAYEELLSAYAETGEEGMREYLAGYFSSGSTDYPTDWEFDDIQKIGFERL</sequence>
<evidence type="ECO:0000313" key="3">
    <source>
        <dbReference type="Proteomes" id="UP000298358"/>
    </source>
</evidence>
<accession>A0A4Y9FLV8</accession>
<dbReference type="Proteomes" id="UP000298358">
    <property type="component" value="Unassembled WGS sequence"/>
</dbReference>
<gene>
    <name evidence="2" type="ORF">E4U02_15395</name>
</gene>
<protein>
    <recommendedName>
        <fullName evidence="4">XRE family transcriptional regulator</fullName>
    </recommendedName>
</protein>
<feature type="compositionally biased region" description="Basic and acidic residues" evidence="1">
    <location>
        <begin position="84"/>
        <end position="93"/>
    </location>
</feature>
<dbReference type="EMBL" id="SPQB01000078">
    <property type="protein sequence ID" value="TFU29832.1"/>
    <property type="molecule type" value="Genomic_DNA"/>
</dbReference>
<dbReference type="AlphaFoldDB" id="A0A4Y9FLV8"/>
<dbReference type="OrthoDB" id="4706085at2"/>
<dbReference type="RefSeq" id="WP_135115683.1">
    <property type="nucleotide sequence ID" value="NZ_JADGLL010000078.1"/>
</dbReference>
<dbReference type="InterPro" id="IPR001387">
    <property type="entry name" value="Cro/C1-type_HTH"/>
</dbReference>